<keyword evidence="4" id="KW-0862">Zinc</keyword>
<organism evidence="12 13">
    <name type="scientific">Aphis glycines</name>
    <name type="common">Soybean aphid</name>
    <dbReference type="NCBI Taxonomy" id="307491"/>
    <lineage>
        <taxon>Eukaryota</taxon>
        <taxon>Metazoa</taxon>
        <taxon>Ecdysozoa</taxon>
        <taxon>Arthropoda</taxon>
        <taxon>Hexapoda</taxon>
        <taxon>Insecta</taxon>
        <taxon>Pterygota</taxon>
        <taxon>Neoptera</taxon>
        <taxon>Paraneoptera</taxon>
        <taxon>Hemiptera</taxon>
        <taxon>Sternorrhyncha</taxon>
        <taxon>Aphidomorpha</taxon>
        <taxon>Aphidoidea</taxon>
        <taxon>Aphididae</taxon>
        <taxon>Aphidini</taxon>
        <taxon>Aphis</taxon>
        <taxon>Aphis</taxon>
    </lineage>
</organism>
<dbReference type="PROSITE" id="PS50238">
    <property type="entry name" value="RHOGAP"/>
    <property type="match status" value="1"/>
</dbReference>
<accession>A0A6G0TMM6</accession>
<feature type="domain" description="HIG1" evidence="11">
    <location>
        <begin position="396"/>
        <end position="487"/>
    </location>
</feature>
<keyword evidence="6 8" id="KW-0472">Membrane</keyword>
<dbReference type="Proteomes" id="UP000475862">
    <property type="component" value="Unassembled WGS sequence"/>
</dbReference>
<dbReference type="InterPro" id="IPR008936">
    <property type="entry name" value="Rho_GTPase_activation_prot"/>
</dbReference>
<dbReference type="CDD" id="cd00029">
    <property type="entry name" value="C1"/>
    <property type="match status" value="1"/>
</dbReference>
<dbReference type="SUPFAM" id="SSF57889">
    <property type="entry name" value="Cysteine-rich domain"/>
    <property type="match status" value="1"/>
</dbReference>
<evidence type="ECO:0000256" key="2">
    <source>
        <dbReference type="ARBA" id="ARBA00022692"/>
    </source>
</evidence>
<evidence type="ECO:0000259" key="9">
    <source>
        <dbReference type="PROSITE" id="PS50081"/>
    </source>
</evidence>
<evidence type="ECO:0000256" key="5">
    <source>
        <dbReference type="ARBA" id="ARBA00022989"/>
    </source>
</evidence>
<gene>
    <name evidence="12" type="ORF">AGLY_007458</name>
</gene>
<dbReference type="Gene3D" id="6.10.140.1320">
    <property type="match status" value="1"/>
</dbReference>
<dbReference type="InterPro" id="IPR007667">
    <property type="entry name" value="Hypoxia_induced_domain"/>
</dbReference>
<dbReference type="GO" id="GO:0007165">
    <property type="term" value="P:signal transduction"/>
    <property type="evidence" value="ECO:0007669"/>
    <property type="project" value="InterPro"/>
</dbReference>
<feature type="compositionally biased region" description="Polar residues" evidence="7">
    <location>
        <begin position="262"/>
        <end position="274"/>
    </location>
</feature>
<dbReference type="GO" id="GO:0035023">
    <property type="term" value="P:regulation of Rho protein signal transduction"/>
    <property type="evidence" value="ECO:0007669"/>
    <property type="project" value="TreeGrafter"/>
</dbReference>
<protein>
    <recommendedName>
        <fullName evidence="14">Rho-GAP domain-containing protein</fullName>
    </recommendedName>
</protein>
<evidence type="ECO:0000259" key="10">
    <source>
        <dbReference type="PROSITE" id="PS50238"/>
    </source>
</evidence>
<evidence type="ECO:0008006" key="14">
    <source>
        <dbReference type="Google" id="ProtNLM"/>
    </source>
</evidence>
<evidence type="ECO:0000256" key="4">
    <source>
        <dbReference type="ARBA" id="ARBA00022833"/>
    </source>
</evidence>
<dbReference type="SUPFAM" id="SSF48350">
    <property type="entry name" value="GTPase activation domain, GAP"/>
    <property type="match status" value="1"/>
</dbReference>
<dbReference type="InterPro" id="IPR046349">
    <property type="entry name" value="C1-like_sf"/>
</dbReference>
<evidence type="ECO:0000256" key="7">
    <source>
        <dbReference type="SAM" id="MobiDB-lite"/>
    </source>
</evidence>
<dbReference type="Pfam" id="PF00620">
    <property type="entry name" value="RhoGAP"/>
    <property type="match status" value="1"/>
</dbReference>
<dbReference type="GO" id="GO:0005739">
    <property type="term" value="C:mitochondrion"/>
    <property type="evidence" value="ECO:0007669"/>
    <property type="project" value="UniProtKB-SubCell"/>
</dbReference>
<dbReference type="GO" id="GO:0005096">
    <property type="term" value="F:GTPase activator activity"/>
    <property type="evidence" value="ECO:0007669"/>
    <property type="project" value="TreeGrafter"/>
</dbReference>
<dbReference type="GO" id="GO:0046872">
    <property type="term" value="F:metal ion binding"/>
    <property type="evidence" value="ECO:0007669"/>
    <property type="project" value="UniProtKB-KW"/>
</dbReference>
<feature type="domain" description="Phorbol-ester/DAG-type" evidence="9">
    <location>
        <begin position="4"/>
        <end position="65"/>
    </location>
</feature>
<evidence type="ECO:0000256" key="8">
    <source>
        <dbReference type="SAM" id="Phobius"/>
    </source>
</evidence>
<evidence type="ECO:0000313" key="12">
    <source>
        <dbReference type="EMBL" id="KAE9535557.1"/>
    </source>
</evidence>
<dbReference type="EMBL" id="VYZN01000025">
    <property type="protein sequence ID" value="KAE9535557.1"/>
    <property type="molecule type" value="Genomic_DNA"/>
</dbReference>
<dbReference type="AlphaFoldDB" id="A0A6G0TMM6"/>
<evidence type="ECO:0000256" key="1">
    <source>
        <dbReference type="ARBA" id="ARBA00004173"/>
    </source>
</evidence>
<dbReference type="InterPro" id="IPR002219">
    <property type="entry name" value="PKC_DAG/PE"/>
</dbReference>
<keyword evidence="3" id="KW-0479">Metal-binding</keyword>
<keyword evidence="13" id="KW-1185">Reference proteome</keyword>
<evidence type="ECO:0000259" key="11">
    <source>
        <dbReference type="PROSITE" id="PS51503"/>
    </source>
</evidence>
<sequence>MDLSHDFVKPRITFLYRYKKCMICKRINIFKAIFKCKDCTKICHRKCHTKFVEMELKRKEELEMCVDVTPLDTPDKTVFGVPLIANVQKYGSSLPPFIQTAFRWLEDNALDHRGLFRKSGNKSQIHQLRQLAGADPDDLIFENHEAYDVADMVKQYFRELPEPLFTNKLSECFIDIFQHVPVNLQKEAVYNAVLLLPDEHREALFALLDFLCQVSSRSDVNKMTASNLAICMTPSLFNLGDGGAWSSSSHPHHGAGSAGGPVTSSHNRLSSVSPCRNHRKSSSRFTSAAVVGIPDDLKRVGQNCKAAHDCLLFLIEHYRHLFAMAEDIMSQCHFSNMDESIPMSQKEPMEMGQVWRGYWNACTLALLKEVKDNKKMADSAKNNDTALEWLKLKTDKGRKPDYQIRAEMEDVGNKFLRKFKENPLVPIGALVTVGFLGVGLKSMYDGNRVRSQMMMRGRIAAQGFTIVALLGGLFYQGMAALKEAEDDTSETGLK</sequence>
<feature type="transmembrane region" description="Helical" evidence="8">
    <location>
        <begin position="461"/>
        <end position="481"/>
    </location>
</feature>
<dbReference type="GO" id="GO:0030036">
    <property type="term" value="P:actin cytoskeleton organization"/>
    <property type="evidence" value="ECO:0007669"/>
    <property type="project" value="TreeGrafter"/>
</dbReference>
<dbReference type="PANTHER" id="PTHR12659:SF7">
    <property type="entry name" value="CROSSVEINLESS C, ISOFORM C"/>
    <property type="match status" value="1"/>
</dbReference>
<comment type="subcellular location">
    <subcellularLocation>
        <location evidence="1">Mitochondrion</location>
    </subcellularLocation>
</comment>
<dbReference type="PANTHER" id="PTHR12659">
    <property type="entry name" value="RHO-TYPE GTPASE ACTIVATING PROTEIN"/>
    <property type="match status" value="1"/>
</dbReference>
<keyword evidence="5 8" id="KW-1133">Transmembrane helix</keyword>
<evidence type="ECO:0000256" key="3">
    <source>
        <dbReference type="ARBA" id="ARBA00022723"/>
    </source>
</evidence>
<dbReference type="SMART" id="SM00324">
    <property type="entry name" value="RhoGAP"/>
    <property type="match status" value="1"/>
</dbReference>
<keyword evidence="2 8" id="KW-0812">Transmembrane</keyword>
<evidence type="ECO:0000313" key="13">
    <source>
        <dbReference type="Proteomes" id="UP000475862"/>
    </source>
</evidence>
<feature type="transmembrane region" description="Helical" evidence="8">
    <location>
        <begin position="423"/>
        <end position="440"/>
    </location>
</feature>
<name>A0A6G0TMM6_APHGL</name>
<dbReference type="Pfam" id="PF04588">
    <property type="entry name" value="HIG_1_N"/>
    <property type="match status" value="1"/>
</dbReference>
<dbReference type="PROSITE" id="PS51503">
    <property type="entry name" value="HIG1"/>
    <property type="match status" value="1"/>
</dbReference>
<feature type="domain" description="Rho-GAP" evidence="10">
    <location>
        <begin position="81"/>
        <end position="322"/>
    </location>
</feature>
<proteinExistence type="predicted"/>
<reference evidence="12 13" key="1">
    <citation type="submission" date="2019-08" db="EMBL/GenBank/DDBJ databases">
        <title>The genome of the soybean aphid Biotype 1, its phylome, world population structure and adaptation to the North American continent.</title>
        <authorList>
            <person name="Giordano R."/>
            <person name="Donthu R.K."/>
            <person name="Hernandez A.G."/>
            <person name="Wright C.L."/>
            <person name="Zimin A.V."/>
        </authorList>
    </citation>
    <scope>NUCLEOTIDE SEQUENCE [LARGE SCALE GENOMIC DNA]</scope>
    <source>
        <tissue evidence="12">Whole aphids</tissue>
    </source>
</reference>
<dbReference type="OrthoDB" id="6604018at2759"/>
<evidence type="ECO:0000256" key="6">
    <source>
        <dbReference type="ARBA" id="ARBA00023136"/>
    </source>
</evidence>
<dbReference type="Gene3D" id="3.30.60.20">
    <property type="match status" value="1"/>
</dbReference>
<dbReference type="PROSITE" id="PS50081">
    <property type="entry name" value="ZF_DAG_PE_2"/>
    <property type="match status" value="1"/>
</dbReference>
<dbReference type="Gene3D" id="1.10.555.10">
    <property type="entry name" value="Rho GTPase activation protein"/>
    <property type="match status" value="1"/>
</dbReference>
<dbReference type="InterPro" id="IPR000198">
    <property type="entry name" value="RhoGAP_dom"/>
</dbReference>
<feature type="region of interest" description="Disordered" evidence="7">
    <location>
        <begin position="248"/>
        <end position="280"/>
    </location>
</feature>
<comment type="caution">
    <text evidence="12">The sequence shown here is derived from an EMBL/GenBank/DDBJ whole genome shotgun (WGS) entry which is preliminary data.</text>
</comment>